<keyword evidence="6 11" id="KW-0378">Hydrolase</keyword>
<evidence type="ECO:0000313" key="13">
    <source>
        <dbReference type="EMBL" id="SFJ44790.1"/>
    </source>
</evidence>
<dbReference type="InterPro" id="IPR041489">
    <property type="entry name" value="PDZ_6"/>
</dbReference>
<dbReference type="PANTHER" id="PTHR42837:SF2">
    <property type="entry name" value="MEMBRANE METALLOPROTEASE ARASP2, CHLOROPLASTIC-RELATED"/>
    <property type="match status" value="1"/>
</dbReference>
<dbReference type="GO" id="GO:0016020">
    <property type="term" value="C:membrane"/>
    <property type="evidence" value="ECO:0007669"/>
    <property type="project" value="UniProtKB-SubCell"/>
</dbReference>
<keyword evidence="11" id="KW-0479">Metal-binding</keyword>
<dbReference type="GO" id="GO:0004222">
    <property type="term" value="F:metalloendopeptidase activity"/>
    <property type="evidence" value="ECO:0007669"/>
    <property type="project" value="InterPro"/>
</dbReference>
<feature type="transmembrane region" description="Helical" evidence="11">
    <location>
        <begin position="96"/>
        <end position="118"/>
    </location>
</feature>
<evidence type="ECO:0000313" key="14">
    <source>
        <dbReference type="Proteomes" id="UP000198635"/>
    </source>
</evidence>
<dbReference type="Pfam" id="PF02163">
    <property type="entry name" value="Peptidase_M50"/>
    <property type="match status" value="1"/>
</dbReference>
<sequence length="355" mass="39072">MVTSILAVVVVLGGLIFFHELGHFVVARSLGMGVSVFSLGFGTRLFGFTRGKTDYRVCAFPLGGYVQLVGESVDAELPEGFGPEESFSRRPPWQRMLVVLAGPVFNFILAWFIFWGLAYSQGAQELLPVIGQVTNSSAAEEAGIVPGDQIIEIDGVRIEVWEDLVDRIEANEGDSMFLTVQRGSELFSVHVTPRLQEKRNLFGEIKTMPMLGIAPKGEILSRELGFFDAAVQGARQIWEVSGLMVMGIVKLIERVIPMSDMGGVILITEMIHKEAQNGIVNLLALTALISINLGILNLLPIPVLDGGHILFFFLETVTGKPLSPRVQQFALKIGMMLLLMLMILATFNDILRHFR</sequence>
<keyword evidence="9 11" id="KW-0482">Metalloprotease</keyword>
<protein>
    <recommendedName>
        <fullName evidence="11">Zinc metalloprotease</fullName>
        <ecNumber evidence="11">3.4.24.-</ecNumber>
    </recommendedName>
</protein>
<dbReference type="RefSeq" id="WP_092372995.1">
    <property type="nucleotide sequence ID" value="NZ_FORX01000003.1"/>
</dbReference>
<proteinExistence type="inferred from homology"/>
<reference evidence="14" key="1">
    <citation type="submission" date="2016-10" db="EMBL/GenBank/DDBJ databases">
        <authorList>
            <person name="Varghese N."/>
            <person name="Submissions S."/>
        </authorList>
    </citation>
    <scope>NUCLEOTIDE SEQUENCE [LARGE SCALE GENOMIC DNA]</scope>
    <source>
        <strain evidence="14">DSM 5918</strain>
    </source>
</reference>
<feature type="transmembrane region" description="Helical" evidence="11">
    <location>
        <begin position="279"/>
        <end position="301"/>
    </location>
</feature>
<evidence type="ECO:0000256" key="4">
    <source>
        <dbReference type="ARBA" id="ARBA00022670"/>
    </source>
</evidence>
<evidence type="ECO:0000256" key="11">
    <source>
        <dbReference type="RuleBase" id="RU362031"/>
    </source>
</evidence>
<keyword evidence="14" id="KW-1185">Reference proteome</keyword>
<dbReference type="InterPro" id="IPR004387">
    <property type="entry name" value="Pept_M50_Zn"/>
</dbReference>
<dbReference type="EC" id="3.4.24.-" evidence="11"/>
<keyword evidence="4 13" id="KW-0645">Protease</keyword>
<dbReference type="SMART" id="SM00228">
    <property type="entry name" value="PDZ"/>
    <property type="match status" value="1"/>
</dbReference>
<dbReference type="SUPFAM" id="SSF50156">
    <property type="entry name" value="PDZ domain-like"/>
    <property type="match status" value="1"/>
</dbReference>
<evidence type="ECO:0000256" key="9">
    <source>
        <dbReference type="ARBA" id="ARBA00023049"/>
    </source>
</evidence>
<keyword evidence="10 11" id="KW-0472">Membrane</keyword>
<dbReference type="InterPro" id="IPR036034">
    <property type="entry name" value="PDZ_sf"/>
</dbReference>
<dbReference type="CDD" id="cd23081">
    <property type="entry name" value="cpPDZ_EcRseP-like"/>
    <property type="match status" value="1"/>
</dbReference>
<keyword evidence="5 11" id="KW-0812">Transmembrane</keyword>
<name>A0A1I3RFJ7_9BACT</name>
<evidence type="ECO:0000256" key="7">
    <source>
        <dbReference type="ARBA" id="ARBA00022833"/>
    </source>
</evidence>
<dbReference type="Pfam" id="PF17820">
    <property type="entry name" value="PDZ_6"/>
    <property type="match status" value="1"/>
</dbReference>
<comment type="subcellular location">
    <subcellularLocation>
        <location evidence="2">Membrane</location>
        <topology evidence="2">Multi-pass membrane protein</topology>
    </subcellularLocation>
</comment>
<dbReference type="STRING" id="52560.SAMN04488082_103141"/>
<keyword evidence="7 11" id="KW-0862">Zinc</keyword>
<feature type="domain" description="PDZ" evidence="12">
    <location>
        <begin position="113"/>
        <end position="184"/>
    </location>
</feature>
<dbReference type="NCBIfam" id="TIGR00054">
    <property type="entry name" value="RIP metalloprotease RseP"/>
    <property type="match status" value="1"/>
</dbReference>
<comment type="similarity">
    <text evidence="3 11">Belongs to the peptidase M50B family.</text>
</comment>
<dbReference type="EMBL" id="FORX01000003">
    <property type="protein sequence ID" value="SFJ44790.1"/>
    <property type="molecule type" value="Genomic_DNA"/>
</dbReference>
<evidence type="ECO:0000256" key="3">
    <source>
        <dbReference type="ARBA" id="ARBA00007931"/>
    </source>
</evidence>
<dbReference type="OrthoDB" id="9782003at2"/>
<dbReference type="PANTHER" id="PTHR42837">
    <property type="entry name" value="REGULATOR OF SIGMA-E PROTEASE RSEP"/>
    <property type="match status" value="1"/>
</dbReference>
<evidence type="ECO:0000256" key="5">
    <source>
        <dbReference type="ARBA" id="ARBA00022692"/>
    </source>
</evidence>
<organism evidence="13 14">
    <name type="scientific">Desulfomicrobium apsheronum</name>
    <dbReference type="NCBI Taxonomy" id="52560"/>
    <lineage>
        <taxon>Bacteria</taxon>
        <taxon>Pseudomonadati</taxon>
        <taxon>Thermodesulfobacteriota</taxon>
        <taxon>Desulfovibrionia</taxon>
        <taxon>Desulfovibrionales</taxon>
        <taxon>Desulfomicrobiaceae</taxon>
        <taxon>Desulfomicrobium</taxon>
    </lineage>
</organism>
<gene>
    <name evidence="13" type="ORF">SAMN04488082_103141</name>
</gene>
<dbReference type="CDD" id="cd06163">
    <property type="entry name" value="S2P-M50_PDZ_RseP-like"/>
    <property type="match status" value="1"/>
</dbReference>
<keyword evidence="8 11" id="KW-1133">Transmembrane helix</keyword>
<comment type="cofactor">
    <cofactor evidence="1 11">
        <name>Zn(2+)</name>
        <dbReference type="ChEBI" id="CHEBI:29105"/>
    </cofactor>
</comment>
<dbReference type="GO" id="GO:0006508">
    <property type="term" value="P:proteolysis"/>
    <property type="evidence" value="ECO:0007669"/>
    <property type="project" value="UniProtKB-KW"/>
</dbReference>
<dbReference type="InterPro" id="IPR008915">
    <property type="entry name" value="Peptidase_M50"/>
</dbReference>
<evidence type="ECO:0000256" key="6">
    <source>
        <dbReference type="ARBA" id="ARBA00022801"/>
    </source>
</evidence>
<dbReference type="Gene3D" id="2.30.42.10">
    <property type="match status" value="1"/>
</dbReference>
<dbReference type="Proteomes" id="UP000198635">
    <property type="component" value="Unassembled WGS sequence"/>
</dbReference>
<feature type="transmembrane region" description="Helical" evidence="11">
    <location>
        <begin position="329"/>
        <end position="351"/>
    </location>
</feature>
<dbReference type="AlphaFoldDB" id="A0A1I3RFJ7"/>
<evidence type="ECO:0000256" key="10">
    <source>
        <dbReference type="ARBA" id="ARBA00023136"/>
    </source>
</evidence>
<evidence type="ECO:0000256" key="2">
    <source>
        <dbReference type="ARBA" id="ARBA00004141"/>
    </source>
</evidence>
<evidence type="ECO:0000259" key="12">
    <source>
        <dbReference type="SMART" id="SM00228"/>
    </source>
</evidence>
<evidence type="ECO:0000256" key="1">
    <source>
        <dbReference type="ARBA" id="ARBA00001947"/>
    </source>
</evidence>
<dbReference type="GO" id="GO:0046872">
    <property type="term" value="F:metal ion binding"/>
    <property type="evidence" value="ECO:0007669"/>
    <property type="project" value="UniProtKB-KW"/>
</dbReference>
<evidence type="ECO:0000256" key="8">
    <source>
        <dbReference type="ARBA" id="ARBA00022989"/>
    </source>
</evidence>
<dbReference type="InterPro" id="IPR001478">
    <property type="entry name" value="PDZ"/>
</dbReference>
<accession>A0A1I3RFJ7</accession>